<dbReference type="EMBL" id="BAABRN010000093">
    <property type="protein sequence ID" value="GAA5504169.1"/>
    <property type="molecule type" value="Genomic_DNA"/>
</dbReference>
<dbReference type="Gene3D" id="3.30.470.30">
    <property type="entry name" value="DNA ligase/mRNA capping enzyme"/>
    <property type="match status" value="2"/>
</dbReference>
<dbReference type="InterPro" id="IPR029052">
    <property type="entry name" value="Metallo-depent_PP-like"/>
</dbReference>
<accession>A0ABP9VG24</accession>
<dbReference type="SUPFAM" id="SSF56300">
    <property type="entry name" value="Metallo-dependent phosphatases"/>
    <property type="match status" value="1"/>
</dbReference>
<name>A0ABP9VG24_9DEIO</name>
<evidence type="ECO:0000313" key="2">
    <source>
        <dbReference type="EMBL" id="GAA5504169.1"/>
    </source>
</evidence>
<organism evidence="2 3">
    <name type="scientific">Deinococcus xinjiangensis</name>
    <dbReference type="NCBI Taxonomy" id="457454"/>
    <lineage>
        <taxon>Bacteria</taxon>
        <taxon>Thermotogati</taxon>
        <taxon>Deinococcota</taxon>
        <taxon>Deinococci</taxon>
        <taxon>Deinococcales</taxon>
        <taxon>Deinococcaceae</taxon>
        <taxon>Deinococcus</taxon>
    </lineage>
</organism>
<comment type="caution">
    <text evidence="2">The sequence shown here is derived from an EMBL/GenBank/DDBJ whole genome shotgun (WGS) entry which is preliminary data.</text>
</comment>
<sequence length="547" mass="59806">MLDGGQVVVAHAGLPERYQGRASARVRSFALYGDVDGSLDEAGLPLRRDWAADYAGSALVVYGHTPVAEARQIGNTINIDTGAVFGGSLTALRYPERQIVSVPAEATYAEPPRSMLSGLSQGGTAPVAEPSFDLATFLQDESLETRFGGRIRVPASSRPEAVSVYSMHGVDPSLCAYLPPTMSPVATSPQALELGLLEHPAQAFDYFRKEGISQTICEEKHMGSRAVLLVCRDEAAAQRRFGEATRDAQGAITLGTVYTRTGQRFFSPDWERDIVSRAAQAAAAADLWESLQTDWLLLDTELLPWSMKAEDLIREQYAAVGAAGLAGLQAGAEAAAQARARGLAVADLPERTQARAEDLSRYREAYRRYVRRSASPQDVQFRPFHLLAAEGQTFFGQTHLWHLQTLAPLGQVDPQLFGKTAYQLADLSDPPSVDAATEWWRTLTVQGGEGMVVKPLDFLPPRGVQPALKVRGPEYLRIIYGPEYLRPEHLSRLLERSLKGKRLRALQEFRLGLEGLERLAAGGSWPSYHPYALGVLALEQGHMDARL</sequence>
<dbReference type="Pfam" id="PF16542">
    <property type="entry name" value="PNKP_ligase"/>
    <property type="match status" value="1"/>
</dbReference>
<evidence type="ECO:0000313" key="3">
    <source>
        <dbReference type="Proteomes" id="UP001458946"/>
    </source>
</evidence>
<gene>
    <name evidence="2" type="ORF">Dxin01_03938</name>
</gene>
<evidence type="ECO:0000259" key="1">
    <source>
        <dbReference type="Pfam" id="PF16542"/>
    </source>
</evidence>
<dbReference type="PANTHER" id="PTHR42850">
    <property type="entry name" value="METALLOPHOSPHOESTERASE"/>
    <property type="match status" value="1"/>
</dbReference>
<dbReference type="PANTHER" id="PTHR42850:SF7">
    <property type="entry name" value="BIS(5'-NUCLEOSYL)-TETRAPHOSPHATASE PRPE [ASYMMETRICAL]"/>
    <property type="match status" value="1"/>
</dbReference>
<feature type="domain" description="Polynucleotide kinase-phosphatase ligase" evidence="1">
    <location>
        <begin position="161"/>
        <end position="540"/>
    </location>
</feature>
<dbReference type="Gene3D" id="3.60.21.10">
    <property type="match status" value="1"/>
</dbReference>
<dbReference type="Proteomes" id="UP001458946">
    <property type="component" value="Unassembled WGS sequence"/>
</dbReference>
<protein>
    <recommendedName>
        <fullName evidence="1">Polynucleotide kinase-phosphatase ligase domain-containing protein</fullName>
    </recommendedName>
</protein>
<proteinExistence type="predicted"/>
<dbReference type="InterPro" id="IPR032380">
    <property type="entry name" value="PNKP_ligase_dom"/>
</dbReference>
<keyword evidence="3" id="KW-1185">Reference proteome</keyword>
<dbReference type="InterPro" id="IPR050126">
    <property type="entry name" value="Ap4A_hydrolase"/>
</dbReference>
<reference evidence="2 3" key="1">
    <citation type="submission" date="2024-02" db="EMBL/GenBank/DDBJ databases">
        <title>Deinococcus xinjiangensis NBRC 107630.</title>
        <authorList>
            <person name="Ichikawa N."/>
            <person name="Katano-Makiyama Y."/>
            <person name="Hidaka K."/>
        </authorList>
    </citation>
    <scope>NUCLEOTIDE SEQUENCE [LARGE SCALE GENOMIC DNA]</scope>
    <source>
        <strain evidence="2 3">NBRC 107630</strain>
    </source>
</reference>
<dbReference type="SUPFAM" id="SSF56091">
    <property type="entry name" value="DNA ligase/mRNA capping enzyme, catalytic domain"/>
    <property type="match status" value="1"/>
</dbReference>